<dbReference type="GeneID" id="33322196"/>
<protein>
    <submittedName>
        <fullName evidence="2">Uncharacterized protein</fullName>
    </submittedName>
</protein>
<organism evidence="2 3">
    <name type="scientific">Thermococcus chitonophagus</name>
    <dbReference type="NCBI Taxonomy" id="54262"/>
    <lineage>
        <taxon>Archaea</taxon>
        <taxon>Methanobacteriati</taxon>
        <taxon>Methanobacteriota</taxon>
        <taxon>Thermococci</taxon>
        <taxon>Thermococcales</taxon>
        <taxon>Thermococcaceae</taxon>
        <taxon>Thermococcus</taxon>
    </lineage>
</organism>
<dbReference type="AlphaFoldDB" id="A0A160VSY5"/>
<dbReference type="EMBL" id="CP015193">
    <property type="protein sequence ID" value="ASJ16731.1"/>
    <property type="molecule type" value="Genomic_DNA"/>
</dbReference>
<dbReference type="Proteomes" id="UP000093069">
    <property type="component" value="Chromosome I"/>
</dbReference>
<gene>
    <name evidence="1" type="ORF">A3L04_06415</name>
    <name evidence="2" type="ORF">CHITON_1418</name>
</gene>
<reference evidence="3" key="2">
    <citation type="submission" date="2016-01" db="EMBL/GenBank/DDBJ databases">
        <authorList>
            <person name="Vorgias C.E."/>
        </authorList>
    </citation>
    <scope>NUCLEOTIDE SEQUENCE [LARGE SCALE GENOMIC DNA]</scope>
</reference>
<evidence type="ECO:0000313" key="3">
    <source>
        <dbReference type="Proteomes" id="UP000093069"/>
    </source>
</evidence>
<proteinExistence type="predicted"/>
<dbReference type="KEGG" id="tch:CHITON_1418"/>
<sequence length="243" mass="27501">MLFRRKKKREGGLPKREDDGVFEKLGSKAEERITELVQIQDVKPIRPPKLRFVKTHHTVLKALYKIPVGNGVFKEVVTLGYVQGIAISPDGLLVISYTPRAPGWIDEALMSIARIFGKQPPAHLLWVLPQFAPLPALDYAIIVETSKIVKTAWGEFALPPMLTEEEVAAFRAIYQKARTLEELVDKIFSQVSRIVDTSLNINPFVKTYTLIERNKDERKGIEKTKRASGAEIMIKDPWEGLNL</sequence>
<evidence type="ECO:0000313" key="1">
    <source>
        <dbReference type="EMBL" id="ASJ16731.1"/>
    </source>
</evidence>
<evidence type="ECO:0000313" key="2">
    <source>
        <dbReference type="EMBL" id="CUX78197.1"/>
    </source>
</evidence>
<evidence type="ECO:0000313" key="4">
    <source>
        <dbReference type="Proteomes" id="UP000250189"/>
    </source>
</evidence>
<accession>A0A160VSY5</accession>
<dbReference type="EMBL" id="LN999010">
    <property type="protein sequence ID" value="CUX78197.1"/>
    <property type="molecule type" value="Genomic_DNA"/>
</dbReference>
<reference evidence="2" key="1">
    <citation type="submission" date="2016-01" db="EMBL/GenBank/DDBJ databases">
        <authorList>
            <person name="Oliw E.H."/>
        </authorList>
    </citation>
    <scope>NUCLEOTIDE SEQUENCE</scope>
    <source>
        <strain evidence="2">1</strain>
    </source>
</reference>
<reference evidence="1 4" key="3">
    <citation type="submission" date="2016-04" db="EMBL/GenBank/DDBJ databases">
        <title>Complete genome sequence of Thermococcus chitonophagus type strain GC74.</title>
        <authorList>
            <person name="Oger P.M."/>
        </authorList>
    </citation>
    <scope>NUCLEOTIDE SEQUENCE [LARGE SCALE GENOMIC DNA]</scope>
    <source>
        <strain evidence="1 4">GC74</strain>
    </source>
</reference>
<dbReference type="RefSeq" id="WP_068578056.1">
    <property type="nucleotide sequence ID" value="NZ_CP015193.1"/>
</dbReference>
<dbReference type="Proteomes" id="UP000250189">
    <property type="component" value="Chromosome"/>
</dbReference>
<keyword evidence="4" id="KW-1185">Reference proteome</keyword>
<name>A0A160VSY5_9EURY</name>
<dbReference type="STRING" id="54262.CHITON_1418"/>
<dbReference type="OrthoDB" id="91433at2157"/>